<dbReference type="GO" id="GO:0008380">
    <property type="term" value="P:RNA splicing"/>
    <property type="evidence" value="ECO:0007669"/>
    <property type="project" value="InterPro"/>
</dbReference>
<sequence length="239" mass="26604">MSAFGGDSWAREAQNRKRRVDDLILSSASSSSSSSTSSSSSFKKLSNGKYACLVCPNNPILDSPLMLSVRRGPRHIAAESRLREKELATQAELNKRIALSSDSNVLASIGSSTTHAKCNGNQDKPLIEQTRGSILEAQSSKFNDLNARNDRSNSRTRRYISTNDLKLHNSCNSVEEQSVHTGLDKSNSSDRELFAGTEAHSKMLVDWNAQLQKRQEKELKLTTAGWKRDCHGKWYRDEN</sequence>
<dbReference type="EMBL" id="LSRQ01001021">
    <property type="protein sequence ID" value="OAY79722.1"/>
    <property type="molecule type" value="Genomic_DNA"/>
</dbReference>
<feature type="non-terminal residue" evidence="2">
    <location>
        <position position="239"/>
    </location>
</feature>
<dbReference type="PANTHER" id="PTHR32297:SF1">
    <property type="entry name" value="SODIUM CHANNEL MODIFIER 1"/>
    <property type="match status" value="1"/>
</dbReference>
<evidence type="ECO:0000313" key="3">
    <source>
        <dbReference type="Proteomes" id="UP000092600"/>
    </source>
</evidence>
<name>A0A199VRA3_ANACO</name>
<protein>
    <recommendedName>
        <fullName evidence="1">Sodium channel modifier 1 zinc-finger domain-containing protein</fullName>
    </recommendedName>
</protein>
<dbReference type="Pfam" id="PF15803">
    <property type="entry name" value="zf-SCNM1"/>
    <property type="match status" value="1"/>
</dbReference>
<accession>A0A199VRA3</accession>
<dbReference type="GO" id="GO:0005634">
    <property type="term" value="C:nucleus"/>
    <property type="evidence" value="ECO:0007669"/>
    <property type="project" value="TreeGrafter"/>
</dbReference>
<dbReference type="AlphaFoldDB" id="A0A199VRA3"/>
<feature type="domain" description="Sodium channel modifier 1 zinc-finger" evidence="1">
    <location>
        <begin position="52"/>
        <end position="77"/>
    </location>
</feature>
<reference evidence="2 3" key="1">
    <citation type="journal article" date="2016" name="DNA Res.">
        <title>The draft genome of MD-2 pineapple using hybrid error correction of long reads.</title>
        <authorList>
            <person name="Redwan R.M."/>
            <person name="Saidin A."/>
            <person name="Kumar S.V."/>
        </authorList>
    </citation>
    <scope>NUCLEOTIDE SEQUENCE [LARGE SCALE GENOMIC DNA]</scope>
    <source>
        <strain evidence="3">cv. MD2</strain>
        <tissue evidence="2">Leaf</tissue>
    </source>
</reference>
<dbReference type="STRING" id="4615.A0A199VRA3"/>
<evidence type="ECO:0000259" key="1">
    <source>
        <dbReference type="Pfam" id="PF15803"/>
    </source>
</evidence>
<gene>
    <name evidence="2" type="ORF">ACMD2_07674</name>
</gene>
<dbReference type="Proteomes" id="UP000092600">
    <property type="component" value="Unassembled WGS sequence"/>
</dbReference>
<comment type="caution">
    <text evidence="2">The sequence shown here is derived from an EMBL/GenBank/DDBJ whole genome shotgun (WGS) entry which is preliminary data.</text>
</comment>
<dbReference type="InterPro" id="IPR031622">
    <property type="entry name" value="Znf-SCNM1"/>
</dbReference>
<dbReference type="InterPro" id="IPR033570">
    <property type="entry name" value="SCNM1"/>
</dbReference>
<dbReference type="PANTHER" id="PTHR32297">
    <property type="entry name" value="SODIUM CHANNEL MODIFIER 1"/>
    <property type="match status" value="1"/>
</dbReference>
<organism evidence="2 3">
    <name type="scientific">Ananas comosus</name>
    <name type="common">Pineapple</name>
    <name type="synonym">Ananas ananas</name>
    <dbReference type="NCBI Taxonomy" id="4615"/>
    <lineage>
        <taxon>Eukaryota</taxon>
        <taxon>Viridiplantae</taxon>
        <taxon>Streptophyta</taxon>
        <taxon>Embryophyta</taxon>
        <taxon>Tracheophyta</taxon>
        <taxon>Spermatophyta</taxon>
        <taxon>Magnoliopsida</taxon>
        <taxon>Liliopsida</taxon>
        <taxon>Poales</taxon>
        <taxon>Bromeliaceae</taxon>
        <taxon>Bromelioideae</taxon>
        <taxon>Ananas</taxon>
    </lineage>
</organism>
<proteinExistence type="predicted"/>
<evidence type="ECO:0000313" key="2">
    <source>
        <dbReference type="EMBL" id="OAY79722.1"/>
    </source>
</evidence>